<evidence type="ECO:0000313" key="7">
    <source>
        <dbReference type="EMBL" id="SMC41832.1"/>
    </source>
</evidence>
<evidence type="ECO:0000256" key="4">
    <source>
        <dbReference type="PROSITE-ProRule" id="PRU00433"/>
    </source>
</evidence>
<evidence type="ECO:0000256" key="5">
    <source>
        <dbReference type="SAM" id="SignalP"/>
    </source>
</evidence>
<keyword evidence="2 4" id="KW-0479">Metal-binding</keyword>
<dbReference type="GO" id="GO:0046872">
    <property type="term" value="F:metal ion binding"/>
    <property type="evidence" value="ECO:0007669"/>
    <property type="project" value="UniProtKB-KW"/>
</dbReference>
<evidence type="ECO:0000256" key="1">
    <source>
        <dbReference type="ARBA" id="ARBA00022617"/>
    </source>
</evidence>
<feature type="domain" description="Cytochrome c" evidence="6">
    <location>
        <begin position="30"/>
        <end position="105"/>
    </location>
</feature>
<keyword evidence="1 4" id="KW-0349">Heme</keyword>
<dbReference type="InterPro" id="IPR009056">
    <property type="entry name" value="Cyt_c-like_dom"/>
</dbReference>
<sequence length="107" mass="12025">MYFKKITTVVVFSTLACGFAMAQEEVFSKESIEKGRAIYAQNCSPCHGPQMADPQGAFDLRIFPPEQKNRFFYSVTNGKNGMPPWGGLFNKEEIATLWAYVMAGEKK</sequence>
<keyword evidence="3 4" id="KW-0408">Iron</keyword>
<proteinExistence type="predicted"/>
<dbReference type="Gene3D" id="1.10.760.10">
    <property type="entry name" value="Cytochrome c-like domain"/>
    <property type="match status" value="1"/>
</dbReference>
<dbReference type="RefSeq" id="WP_084283031.1">
    <property type="nucleotide sequence ID" value="NZ_FWXJ01000004.1"/>
</dbReference>
<organism evidence="7 8">
    <name type="scientific">Polynucleobacter kasalickyi</name>
    <dbReference type="NCBI Taxonomy" id="1938817"/>
    <lineage>
        <taxon>Bacteria</taxon>
        <taxon>Pseudomonadati</taxon>
        <taxon>Pseudomonadota</taxon>
        <taxon>Betaproteobacteria</taxon>
        <taxon>Burkholderiales</taxon>
        <taxon>Burkholderiaceae</taxon>
        <taxon>Polynucleobacter</taxon>
    </lineage>
</organism>
<evidence type="ECO:0000259" key="6">
    <source>
        <dbReference type="PROSITE" id="PS51007"/>
    </source>
</evidence>
<keyword evidence="5" id="KW-0732">Signal</keyword>
<dbReference type="Pfam" id="PF13442">
    <property type="entry name" value="Cytochrome_CBB3"/>
    <property type="match status" value="1"/>
</dbReference>
<dbReference type="STRING" id="1938817.SAMN06296008_10457"/>
<evidence type="ECO:0000256" key="3">
    <source>
        <dbReference type="ARBA" id="ARBA00023004"/>
    </source>
</evidence>
<keyword evidence="8" id="KW-1185">Reference proteome</keyword>
<gene>
    <name evidence="7" type="ORF">SAMN06296008_10457</name>
</gene>
<evidence type="ECO:0000256" key="2">
    <source>
        <dbReference type="ARBA" id="ARBA00022723"/>
    </source>
</evidence>
<evidence type="ECO:0000313" key="8">
    <source>
        <dbReference type="Proteomes" id="UP000192708"/>
    </source>
</evidence>
<dbReference type="GO" id="GO:0020037">
    <property type="term" value="F:heme binding"/>
    <property type="evidence" value="ECO:0007669"/>
    <property type="project" value="InterPro"/>
</dbReference>
<protein>
    <submittedName>
        <fullName evidence="7">Cytochrome C oxidase, cbb3-type, subunit III</fullName>
    </submittedName>
</protein>
<feature type="chain" id="PRO_5012144987" evidence="5">
    <location>
        <begin position="23"/>
        <end position="107"/>
    </location>
</feature>
<dbReference type="PROSITE" id="PS51007">
    <property type="entry name" value="CYTC"/>
    <property type="match status" value="1"/>
</dbReference>
<dbReference type="EMBL" id="FWXJ01000004">
    <property type="protein sequence ID" value="SMC41832.1"/>
    <property type="molecule type" value="Genomic_DNA"/>
</dbReference>
<dbReference type="Proteomes" id="UP000192708">
    <property type="component" value="Unassembled WGS sequence"/>
</dbReference>
<name>A0A1W1Z0H9_9BURK</name>
<dbReference type="AlphaFoldDB" id="A0A1W1Z0H9"/>
<feature type="signal peptide" evidence="5">
    <location>
        <begin position="1"/>
        <end position="22"/>
    </location>
</feature>
<dbReference type="SUPFAM" id="SSF46626">
    <property type="entry name" value="Cytochrome c"/>
    <property type="match status" value="1"/>
</dbReference>
<dbReference type="GO" id="GO:0009055">
    <property type="term" value="F:electron transfer activity"/>
    <property type="evidence" value="ECO:0007669"/>
    <property type="project" value="InterPro"/>
</dbReference>
<dbReference type="InterPro" id="IPR036909">
    <property type="entry name" value="Cyt_c-like_dom_sf"/>
</dbReference>
<dbReference type="PROSITE" id="PS51257">
    <property type="entry name" value="PROKAR_LIPOPROTEIN"/>
    <property type="match status" value="1"/>
</dbReference>
<reference evidence="7 8" key="1">
    <citation type="submission" date="2017-04" db="EMBL/GenBank/DDBJ databases">
        <authorList>
            <person name="Afonso C.L."/>
            <person name="Miller P.J."/>
            <person name="Scott M.A."/>
            <person name="Spackman E."/>
            <person name="Goraichik I."/>
            <person name="Dimitrov K.M."/>
            <person name="Suarez D.L."/>
            <person name="Swayne D.E."/>
        </authorList>
    </citation>
    <scope>NUCLEOTIDE SEQUENCE [LARGE SCALE GENOMIC DNA]</scope>
    <source>
        <strain evidence="7 8">VK13</strain>
    </source>
</reference>
<accession>A0A1W1Z0H9</accession>
<dbReference type="OrthoDB" id="9808312at2"/>